<dbReference type="InterPro" id="IPR014718">
    <property type="entry name" value="GH-type_carb-bd"/>
</dbReference>
<dbReference type="Pfam" id="PF01263">
    <property type="entry name" value="Aldose_epim"/>
    <property type="match status" value="1"/>
</dbReference>
<comment type="caution">
    <text evidence="1">The sequence shown here is derived from an EMBL/GenBank/DDBJ whole genome shotgun (WGS) entry which is preliminary data.</text>
</comment>
<dbReference type="GO" id="GO:0004034">
    <property type="term" value="F:aldose 1-epimerase activity"/>
    <property type="evidence" value="ECO:0007669"/>
    <property type="project" value="TreeGrafter"/>
</dbReference>
<dbReference type="Gene3D" id="2.70.98.10">
    <property type="match status" value="1"/>
</dbReference>
<dbReference type="InterPro" id="IPR008183">
    <property type="entry name" value="Aldose_1/G6P_1-epimerase"/>
</dbReference>
<dbReference type="Proteomes" id="UP000460318">
    <property type="component" value="Unassembled WGS sequence"/>
</dbReference>
<accession>A0A7X3IJ19</accession>
<dbReference type="PANTHER" id="PTHR10091">
    <property type="entry name" value="ALDOSE-1-EPIMERASE"/>
    <property type="match status" value="1"/>
</dbReference>
<dbReference type="GO" id="GO:0030246">
    <property type="term" value="F:carbohydrate binding"/>
    <property type="evidence" value="ECO:0007669"/>
    <property type="project" value="InterPro"/>
</dbReference>
<dbReference type="GO" id="GO:0006006">
    <property type="term" value="P:glucose metabolic process"/>
    <property type="evidence" value="ECO:0007669"/>
    <property type="project" value="TreeGrafter"/>
</dbReference>
<dbReference type="SUPFAM" id="SSF74650">
    <property type="entry name" value="Galactose mutarotase-like"/>
    <property type="match status" value="1"/>
</dbReference>
<dbReference type="PANTHER" id="PTHR10091:SF0">
    <property type="entry name" value="GALACTOSE MUTAROTASE"/>
    <property type="match status" value="1"/>
</dbReference>
<reference evidence="1 2" key="1">
    <citation type="submission" date="2019-12" db="EMBL/GenBank/DDBJ databases">
        <title>Paenibacillus sp. nov., an endophytic bacterium isolated from the stem of Dendrobium.</title>
        <authorList>
            <person name="Zhao R."/>
        </authorList>
    </citation>
    <scope>NUCLEOTIDE SEQUENCE [LARGE SCALE GENOMIC DNA]</scope>
    <source>
        <strain evidence="1 2">HJL G12</strain>
    </source>
</reference>
<proteinExistence type="predicted"/>
<name>A0A7X3IJ19_9BACL</name>
<evidence type="ECO:0000313" key="2">
    <source>
        <dbReference type="Proteomes" id="UP000460318"/>
    </source>
</evidence>
<evidence type="ECO:0000313" key="1">
    <source>
        <dbReference type="EMBL" id="MWV44605.1"/>
    </source>
</evidence>
<keyword evidence="2" id="KW-1185">Reference proteome</keyword>
<dbReference type="CDD" id="cd01081">
    <property type="entry name" value="Aldose_epim"/>
    <property type="match status" value="1"/>
</dbReference>
<gene>
    <name evidence="1" type="ORF">GRF59_13300</name>
</gene>
<dbReference type="AlphaFoldDB" id="A0A7X3IJ19"/>
<protein>
    <submittedName>
        <fullName evidence="1">Aldose 1-epimerase</fullName>
    </submittedName>
</protein>
<organism evidence="1 2">
    <name type="scientific">Paenibacillus dendrobii</name>
    <dbReference type="NCBI Taxonomy" id="2691084"/>
    <lineage>
        <taxon>Bacteria</taxon>
        <taxon>Bacillati</taxon>
        <taxon>Bacillota</taxon>
        <taxon>Bacilli</taxon>
        <taxon>Bacillales</taxon>
        <taxon>Paenibacillaceae</taxon>
        <taxon>Paenibacillus</taxon>
    </lineage>
</organism>
<dbReference type="RefSeq" id="WP_160497998.1">
    <property type="nucleotide sequence ID" value="NZ_WUBI01000001.1"/>
</dbReference>
<sequence length="325" mass="37340">MKQVTKGQWNGYDTYILHSRELEVTLLPWLGNNVISIWDNIMSRQVIRRPDENDLAFYMQKPYHFGMPMLIPPGRIRGGHFEYEGREYQFDRNTAGDNHIHGLHRTQPWRVSDIEEDEDGCAVTTEFLTADDPHWMEQFPAPLKLEMTMRLQGDRLTQHLKVTHLGDQPVPFGIGFHTWFLLDQQPDAWTLHLPVDGIYGLDQDLLTTGDVLPLGALQQLNDGMNLQGTNFDTLLRIGKGQPAEATLLRSDGYGFKYSADPQYYKHWVLYTKGEANEFLCIEPYTWLPNAPNLPVGPDVTGLIRLEPKQSIEMDLKLSMVYPIES</sequence>
<dbReference type="GO" id="GO:0033499">
    <property type="term" value="P:galactose catabolic process via UDP-galactose, Leloir pathway"/>
    <property type="evidence" value="ECO:0007669"/>
    <property type="project" value="TreeGrafter"/>
</dbReference>
<dbReference type="EMBL" id="WUBI01000001">
    <property type="protein sequence ID" value="MWV44605.1"/>
    <property type="molecule type" value="Genomic_DNA"/>
</dbReference>
<dbReference type="InterPro" id="IPR011013">
    <property type="entry name" value="Gal_mutarotase_sf_dom"/>
</dbReference>